<dbReference type="PANTHER" id="PTHR30390:SF7">
    <property type="entry name" value="PHOSPHOHEPTOSE ISOMERASE"/>
    <property type="match status" value="1"/>
</dbReference>
<proteinExistence type="predicted"/>
<reference evidence="2 3" key="1">
    <citation type="submission" date="2018-07" db="EMBL/GenBank/DDBJ databases">
        <title>Genomic Encyclopedia of Type Strains, Phase IV (KMG-IV): sequencing the most valuable type-strain genomes for metagenomic binning, comparative biology and taxonomic classification.</title>
        <authorList>
            <person name="Goeker M."/>
        </authorList>
    </citation>
    <scope>NUCLEOTIDE SEQUENCE [LARGE SCALE GENOMIC DNA]</scope>
    <source>
        <strain evidence="2 3">DSM 16500</strain>
    </source>
</reference>
<dbReference type="SUPFAM" id="SSF53697">
    <property type="entry name" value="SIS domain"/>
    <property type="match status" value="1"/>
</dbReference>
<sequence length="205" mass="22429">MLDWIKNHFNTLHNLQLNTIITDQEGKQLSLDEGFRRYIRSVKAVRQLNSKLIFIGNGGSAGIASHLAIDYSKNGRMPAMAFSDASAITCLSNDYGYEHVFAKQIEFHGRQGDIVIAISSSGKSINILNAVAAARSLGCQVITFSGFTANNPLSHLGDLNFYVDSNEYGFVEVAHIGLGHAMLDYIIEEQSSGMETRNTLLAAVE</sequence>
<organism evidence="2 3">
    <name type="scientific">Aquicella lusitana</name>
    <dbReference type="NCBI Taxonomy" id="254246"/>
    <lineage>
        <taxon>Bacteria</taxon>
        <taxon>Pseudomonadati</taxon>
        <taxon>Pseudomonadota</taxon>
        <taxon>Gammaproteobacteria</taxon>
        <taxon>Legionellales</taxon>
        <taxon>Coxiellaceae</taxon>
        <taxon>Aquicella</taxon>
    </lineage>
</organism>
<keyword evidence="3" id="KW-1185">Reference proteome</keyword>
<dbReference type="RefSeq" id="WP_114834004.1">
    <property type="nucleotide sequence ID" value="NZ_LR699114.1"/>
</dbReference>
<protein>
    <submittedName>
        <fullName evidence="2">D-sedoheptulose 7-phosphate isomerase</fullName>
    </submittedName>
</protein>
<evidence type="ECO:0000259" key="1">
    <source>
        <dbReference type="PROSITE" id="PS51464"/>
    </source>
</evidence>
<dbReference type="AlphaFoldDB" id="A0A370GP86"/>
<dbReference type="Proteomes" id="UP000254720">
    <property type="component" value="Unassembled WGS sequence"/>
</dbReference>
<dbReference type="Pfam" id="PF13580">
    <property type="entry name" value="SIS_2"/>
    <property type="match status" value="1"/>
</dbReference>
<dbReference type="InterPro" id="IPR046348">
    <property type="entry name" value="SIS_dom_sf"/>
</dbReference>
<dbReference type="InterPro" id="IPR035461">
    <property type="entry name" value="GmhA/DiaA"/>
</dbReference>
<evidence type="ECO:0000313" key="2">
    <source>
        <dbReference type="EMBL" id="RDI45130.1"/>
    </source>
</evidence>
<dbReference type="CDD" id="cd05006">
    <property type="entry name" value="SIS_GmhA"/>
    <property type="match status" value="1"/>
</dbReference>
<dbReference type="PANTHER" id="PTHR30390">
    <property type="entry name" value="SEDOHEPTULOSE 7-PHOSPHATE ISOMERASE / DNAA INITIATOR-ASSOCIATING FACTOR FOR REPLICATION INITIATION"/>
    <property type="match status" value="1"/>
</dbReference>
<dbReference type="EMBL" id="QQAX01000007">
    <property type="protein sequence ID" value="RDI45130.1"/>
    <property type="molecule type" value="Genomic_DNA"/>
</dbReference>
<comment type="caution">
    <text evidence="2">The sequence shown here is derived from an EMBL/GenBank/DDBJ whole genome shotgun (WGS) entry which is preliminary data.</text>
</comment>
<dbReference type="GO" id="GO:0016853">
    <property type="term" value="F:isomerase activity"/>
    <property type="evidence" value="ECO:0007669"/>
    <property type="project" value="UniProtKB-KW"/>
</dbReference>
<evidence type="ECO:0000313" key="3">
    <source>
        <dbReference type="Proteomes" id="UP000254720"/>
    </source>
</evidence>
<dbReference type="InterPro" id="IPR001347">
    <property type="entry name" value="SIS_dom"/>
</dbReference>
<dbReference type="Gene3D" id="3.40.50.10490">
    <property type="entry name" value="Glucose-6-phosphate isomerase like protein, domain 1"/>
    <property type="match status" value="1"/>
</dbReference>
<gene>
    <name evidence="2" type="ORF">C8D86_1076</name>
</gene>
<feature type="domain" description="SIS" evidence="1">
    <location>
        <begin position="41"/>
        <end position="193"/>
    </location>
</feature>
<accession>A0A370GP86</accession>
<dbReference type="PROSITE" id="PS51464">
    <property type="entry name" value="SIS"/>
    <property type="match status" value="1"/>
</dbReference>
<dbReference type="GO" id="GO:0097367">
    <property type="term" value="F:carbohydrate derivative binding"/>
    <property type="evidence" value="ECO:0007669"/>
    <property type="project" value="InterPro"/>
</dbReference>
<dbReference type="InterPro" id="IPR050099">
    <property type="entry name" value="SIS_GmhA/DiaA_subfam"/>
</dbReference>
<keyword evidence="2" id="KW-0413">Isomerase</keyword>
<name>A0A370GP86_9COXI</name>
<dbReference type="GO" id="GO:1901135">
    <property type="term" value="P:carbohydrate derivative metabolic process"/>
    <property type="evidence" value="ECO:0007669"/>
    <property type="project" value="InterPro"/>
</dbReference>
<dbReference type="OrthoDB" id="9810929at2"/>